<evidence type="ECO:0000256" key="1">
    <source>
        <dbReference type="ARBA" id="ARBA00004127"/>
    </source>
</evidence>
<feature type="domain" description="Plant heme peroxidase family profile" evidence="8">
    <location>
        <begin position="120"/>
        <end position="164"/>
    </location>
</feature>
<dbReference type="PROSITE" id="PS50873">
    <property type="entry name" value="PEROXIDASE_4"/>
    <property type="match status" value="1"/>
</dbReference>
<dbReference type="OrthoDB" id="419770at2759"/>
<evidence type="ECO:0000256" key="6">
    <source>
        <dbReference type="ARBA" id="ARBA00023136"/>
    </source>
</evidence>
<protein>
    <recommendedName>
        <fullName evidence="7">Post-GPI attachment to proteins factor 3</fullName>
    </recommendedName>
</protein>
<dbReference type="AlphaFoldDB" id="A0A5A7QSE4"/>
<dbReference type="PANTHER" id="PTHR13148">
    <property type="entry name" value="PER1-RELATED"/>
    <property type="match status" value="1"/>
</dbReference>
<reference evidence="10" key="1">
    <citation type="journal article" date="2019" name="Curr. Biol.">
        <title>Genome Sequence of Striga asiatica Provides Insight into the Evolution of Plant Parasitism.</title>
        <authorList>
            <person name="Yoshida S."/>
            <person name="Kim S."/>
            <person name="Wafula E.K."/>
            <person name="Tanskanen J."/>
            <person name="Kim Y.M."/>
            <person name="Honaas L."/>
            <person name="Yang Z."/>
            <person name="Spallek T."/>
            <person name="Conn C.E."/>
            <person name="Ichihashi Y."/>
            <person name="Cheong K."/>
            <person name="Cui S."/>
            <person name="Der J.P."/>
            <person name="Gundlach H."/>
            <person name="Jiao Y."/>
            <person name="Hori C."/>
            <person name="Ishida J.K."/>
            <person name="Kasahara H."/>
            <person name="Kiba T."/>
            <person name="Kim M.S."/>
            <person name="Koo N."/>
            <person name="Laohavisit A."/>
            <person name="Lee Y.H."/>
            <person name="Lumba S."/>
            <person name="McCourt P."/>
            <person name="Mortimer J.C."/>
            <person name="Mutuku J.M."/>
            <person name="Nomura T."/>
            <person name="Sasaki-Sekimoto Y."/>
            <person name="Seto Y."/>
            <person name="Wang Y."/>
            <person name="Wakatake T."/>
            <person name="Sakakibara H."/>
            <person name="Demura T."/>
            <person name="Yamaguchi S."/>
            <person name="Yoneyama K."/>
            <person name="Manabe R.I."/>
            <person name="Nelson D.C."/>
            <person name="Schulman A.H."/>
            <person name="Timko M.P."/>
            <person name="dePamphilis C.W."/>
            <person name="Choi D."/>
            <person name="Shirasu K."/>
        </authorList>
    </citation>
    <scope>NUCLEOTIDE SEQUENCE [LARGE SCALE GENOMIC DNA]</scope>
    <source>
        <strain evidence="10">cv. UVA1</strain>
    </source>
</reference>
<keyword evidence="3" id="KW-0812">Transmembrane</keyword>
<comment type="similarity">
    <text evidence="7">Belongs to the PGAP3 family.</text>
</comment>
<evidence type="ECO:0000256" key="5">
    <source>
        <dbReference type="ARBA" id="ARBA00022989"/>
    </source>
</evidence>
<dbReference type="EMBL" id="BKCP01008070">
    <property type="protein sequence ID" value="GER47788.1"/>
    <property type="molecule type" value="Genomic_DNA"/>
</dbReference>
<name>A0A5A7QSE4_STRAF</name>
<dbReference type="PANTHER" id="PTHR13148:SF0">
    <property type="entry name" value="POST-GPI ATTACHMENT TO PROTEINS FACTOR 3"/>
    <property type="match status" value="1"/>
</dbReference>
<keyword evidence="2 7" id="KW-0337">GPI-anchor biosynthesis</keyword>
<evidence type="ECO:0000256" key="4">
    <source>
        <dbReference type="ARBA" id="ARBA00022729"/>
    </source>
</evidence>
<comment type="function">
    <text evidence="7">Involved in the lipid remodeling steps of GPI-anchor maturation.</text>
</comment>
<keyword evidence="7" id="KW-0333">Golgi apparatus</keyword>
<evidence type="ECO:0000313" key="9">
    <source>
        <dbReference type="EMBL" id="GER47788.1"/>
    </source>
</evidence>
<dbReference type="InterPro" id="IPR002016">
    <property type="entry name" value="Haem_peroxidase"/>
</dbReference>
<evidence type="ECO:0000256" key="3">
    <source>
        <dbReference type="ARBA" id="ARBA00022692"/>
    </source>
</evidence>
<dbReference type="InterPro" id="IPR010255">
    <property type="entry name" value="Haem_peroxidase_sf"/>
</dbReference>
<gene>
    <name evidence="9" type="ORF">STAS_24924</name>
</gene>
<proteinExistence type="inferred from homology"/>
<keyword evidence="6" id="KW-0472">Membrane</keyword>
<dbReference type="Pfam" id="PF04080">
    <property type="entry name" value="Per1"/>
    <property type="match status" value="1"/>
</dbReference>
<dbReference type="SUPFAM" id="SSF48113">
    <property type="entry name" value="Heme-dependent peroxidases"/>
    <property type="match status" value="1"/>
</dbReference>
<dbReference type="GO" id="GO:0004601">
    <property type="term" value="F:peroxidase activity"/>
    <property type="evidence" value="ECO:0007669"/>
    <property type="project" value="InterPro"/>
</dbReference>
<dbReference type="GO" id="GO:0006506">
    <property type="term" value="P:GPI anchor biosynthetic process"/>
    <property type="evidence" value="ECO:0007669"/>
    <property type="project" value="UniProtKB-KW"/>
</dbReference>
<evidence type="ECO:0000313" key="10">
    <source>
        <dbReference type="Proteomes" id="UP000325081"/>
    </source>
</evidence>
<feature type="non-terminal residue" evidence="9">
    <location>
        <position position="1"/>
    </location>
</feature>
<comment type="caution">
    <text evidence="9">The sequence shown here is derived from an EMBL/GenBank/DDBJ whole genome shotgun (WGS) entry which is preliminary data.</text>
</comment>
<sequence length="164" mass="18261">VILAEEVAASKLTLFDITKQICDAAQARGEQGCVGNKFFQHCNFSSGGTPVDGPWYLQDPLNVQWKQRDCCGDCHERQKHGYRPVEYHGKWPFMRIYGIQEPVSVAFSALNLAVHFHGWGRDGSILLDSNSAFTGEKNAFPNLNSARGYEVIDSIKANVKKAAR</sequence>
<dbReference type="GO" id="GO:0005789">
    <property type="term" value="C:endoplasmic reticulum membrane"/>
    <property type="evidence" value="ECO:0007669"/>
    <property type="project" value="TreeGrafter"/>
</dbReference>
<dbReference type="GO" id="GO:0020037">
    <property type="term" value="F:heme binding"/>
    <property type="evidence" value="ECO:0007669"/>
    <property type="project" value="InterPro"/>
</dbReference>
<dbReference type="GO" id="GO:0000139">
    <property type="term" value="C:Golgi membrane"/>
    <property type="evidence" value="ECO:0007669"/>
    <property type="project" value="UniProtKB-SubCell"/>
</dbReference>
<keyword evidence="4" id="KW-0732">Signal</keyword>
<dbReference type="GO" id="GO:0006979">
    <property type="term" value="P:response to oxidative stress"/>
    <property type="evidence" value="ECO:0007669"/>
    <property type="project" value="InterPro"/>
</dbReference>
<dbReference type="GO" id="GO:0016788">
    <property type="term" value="F:hydrolase activity, acting on ester bonds"/>
    <property type="evidence" value="ECO:0007669"/>
    <property type="project" value="TreeGrafter"/>
</dbReference>
<evidence type="ECO:0000256" key="2">
    <source>
        <dbReference type="ARBA" id="ARBA00022502"/>
    </source>
</evidence>
<dbReference type="InterPro" id="IPR007217">
    <property type="entry name" value="Per1-like"/>
</dbReference>
<evidence type="ECO:0000259" key="8">
    <source>
        <dbReference type="PROSITE" id="PS50873"/>
    </source>
</evidence>
<organism evidence="9 10">
    <name type="scientific">Striga asiatica</name>
    <name type="common">Asiatic witchweed</name>
    <name type="synonym">Buchnera asiatica</name>
    <dbReference type="NCBI Taxonomy" id="4170"/>
    <lineage>
        <taxon>Eukaryota</taxon>
        <taxon>Viridiplantae</taxon>
        <taxon>Streptophyta</taxon>
        <taxon>Embryophyta</taxon>
        <taxon>Tracheophyta</taxon>
        <taxon>Spermatophyta</taxon>
        <taxon>Magnoliopsida</taxon>
        <taxon>eudicotyledons</taxon>
        <taxon>Gunneridae</taxon>
        <taxon>Pentapetalae</taxon>
        <taxon>asterids</taxon>
        <taxon>lamiids</taxon>
        <taxon>Lamiales</taxon>
        <taxon>Orobanchaceae</taxon>
        <taxon>Buchnereae</taxon>
        <taxon>Striga</taxon>
    </lineage>
</organism>
<keyword evidence="10" id="KW-1185">Reference proteome</keyword>
<dbReference type="Proteomes" id="UP000325081">
    <property type="component" value="Unassembled WGS sequence"/>
</dbReference>
<dbReference type="Gene3D" id="1.10.520.10">
    <property type="match status" value="1"/>
</dbReference>
<comment type="subcellular location">
    <subcellularLocation>
        <location evidence="1">Endomembrane system</location>
        <topology evidence="1">Multi-pass membrane protein</topology>
    </subcellularLocation>
    <subcellularLocation>
        <location evidence="7">Golgi apparatus membrane</location>
        <topology evidence="7">Multi-pass membrane protein</topology>
    </subcellularLocation>
</comment>
<accession>A0A5A7QSE4</accession>
<evidence type="ECO:0000256" key="7">
    <source>
        <dbReference type="RuleBase" id="RU365066"/>
    </source>
</evidence>
<keyword evidence="5" id="KW-1133">Transmembrane helix</keyword>